<evidence type="ECO:0000256" key="1">
    <source>
        <dbReference type="ARBA" id="ARBA00005854"/>
    </source>
</evidence>
<dbReference type="SUPFAM" id="SSF51735">
    <property type="entry name" value="NAD(P)-binding Rossmann-fold domains"/>
    <property type="match status" value="1"/>
</dbReference>
<dbReference type="GO" id="GO:0005829">
    <property type="term" value="C:cytosol"/>
    <property type="evidence" value="ECO:0007669"/>
    <property type="project" value="TreeGrafter"/>
</dbReference>
<keyword evidence="2 4" id="KW-0560">Oxidoreductase</keyword>
<dbReference type="Pfam" id="PF02826">
    <property type="entry name" value="2-Hacid_dh_C"/>
    <property type="match status" value="1"/>
</dbReference>
<dbReference type="GeneID" id="117355620"/>
<dbReference type="RefSeq" id="XP_033790352.1">
    <property type="nucleotide sequence ID" value="XM_033934461.1"/>
</dbReference>
<dbReference type="RefSeq" id="XP_033790349.1">
    <property type="nucleotide sequence ID" value="XM_033934458.1"/>
</dbReference>
<evidence type="ECO:0000256" key="2">
    <source>
        <dbReference type="ARBA" id="ARBA00023002"/>
    </source>
</evidence>
<dbReference type="CDD" id="cd05301">
    <property type="entry name" value="GDH"/>
    <property type="match status" value="1"/>
</dbReference>
<dbReference type="InterPro" id="IPR036291">
    <property type="entry name" value="NAD(P)-bd_dom_sf"/>
</dbReference>
<accession>A0A6P8Q565</accession>
<dbReference type="GO" id="GO:0030267">
    <property type="term" value="F:glyoxylate reductase (NADPH) activity"/>
    <property type="evidence" value="ECO:0007669"/>
    <property type="project" value="TreeGrafter"/>
</dbReference>
<dbReference type="RefSeq" id="XP_033790354.1">
    <property type="nucleotide sequence ID" value="XM_033934463.1"/>
</dbReference>
<gene>
    <name evidence="8 9 10 11 12 13" type="primary">LOC117355620</name>
</gene>
<name>A0A6P8Q565_GEOSA</name>
<evidence type="ECO:0000256" key="3">
    <source>
        <dbReference type="ARBA" id="ARBA00073306"/>
    </source>
</evidence>
<evidence type="ECO:0000313" key="12">
    <source>
        <dbReference type="RefSeq" id="XP_033790353.1"/>
    </source>
</evidence>
<dbReference type="RefSeq" id="XP_033790350.1">
    <property type="nucleotide sequence ID" value="XM_033934459.1"/>
</dbReference>
<dbReference type="PANTHER" id="PTHR10996:SF257">
    <property type="entry name" value="GLYOXYLATE REDUCTASE 1"/>
    <property type="match status" value="1"/>
</dbReference>
<dbReference type="PANTHER" id="PTHR10996">
    <property type="entry name" value="2-HYDROXYACID DEHYDROGENASE-RELATED"/>
    <property type="match status" value="1"/>
</dbReference>
<evidence type="ECO:0000313" key="8">
    <source>
        <dbReference type="RefSeq" id="XP_033790349.1"/>
    </source>
</evidence>
<evidence type="ECO:0000313" key="9">
    <source>
        <dbReference type="RefSeq" id="XP_033790350.1"/>
    </source>
</evidence>
<dbReference type="InterPro" id="IPR050223">
    <property type="entry name" value="D-isomer_2-hydroxyacid_DH"/>
</dbReference>
<protein>
    <recommendedName>
        <fullName evidence="3">Glyoxylate reductase/hydroxypyruvate reductase</fullName>
    </recommendedName>
</protein>
<dbReference type="Proteomes" id="UP000515159">
    <property type="component" value="Chromosome 2"/>
</dbReference>
<dbReference type="InterPro" id="IPR006140">
    <property type="entry name" value="D-isomer_DH_NAD-bd"/>
</dbReference>
<feature type="domain" description="D-isomer specific 2-hydroxyacid dehydrogenase NAD-binding" evidence="6">
    <location>
        <begin position="115"/>
        <end position="292"/>
    </location>
</feature>
<evidence type="ECO:0000259" key="5">
    <source>
        <dbReference type="Pfam" id="PF00389"/>
    </source>
</evidence>
<dbReference type="Gene3D" id="3.40.50.720">
    <property type="entry name" value="NAD(P)-binding Rossmann-like Domain"/>
    <property type="match status" value="2"/>
</dbReference>
<comment type="similarity">
    <text evidence="1 4">Belongs to the D-isomer specific 2-hydroxyacid dehydrogenase family.</text>
</comment>
<dbReference type="InterPro" id="IPR029752">
    <property type="entry name" value="D-isomer_DH_CS1"/>
</dbReference>
<dbReference type="InterPro" id="IPR006139">
    <property type="entry name" value="D-isomer_2_OHA_DH_cat_dom"/>
</dbReference>
<evidence type="ECO:0000313" key="13">
    <source>
        <dbReference type="RefSeq" id="XP_033790354.1"/>
    </source>
</evidence>
<evidence type="ECO:0000256" key="4">
    <source>
        <dbReference type="RuleBase" id="RU003719"/>
    </source>
</evidence>
<dbReference type="FunFam" id="3.40.50.720:FF:000026">
    <property type="entry name" value="Glyoxylate/hydroxypyruvate reductase B"/>
    <property type="match status" value="1"/>
</dbReference>
<dbReference type="KEGG" id="gsh:117355620"/>
<keyword evidence="7" id="KW-1185">Reference proteome</keyword>
<evidence type="ECO:0000313" key="7">
    <source>
        <dbReference type="Proteomes" id="UP000515159"/>
    </source>
</evidence>
<proteinExistence type="inferred from homology"/>
<reference evidence="8 9" key="1">
    <citation type="submission" date="2025-04" db="UniProtKB">
        <authorList>
            <consortium name="RefSeq"/>
        </authorList>
    </citation>
    <scope>IDENTIFICATION</scope>
</reference>
<feature type="domain" description="D-isomer specific 2-hydroxyacid dehydrogenase catalytic" evidence="5">
    <location>
        <begin position="20"/>
        <end position="323"/>
    </location>
</feature>
<dbReference type="GO" id="GO:0051287">
    <property type="term" value="F:NAD binding"/>
    <property type="evidence" value="ECO:0007669"/>
    <property type="project" value="InterPro"/>
</dbReference>
<dbReference type="AlphaFoldDB" id="A0A6P8Q565"/>
<dbReference type="Pfam" id="PF00389">
    <property type="entry name" value="2-Hacid_dh"/>
    <property type="match status" value="1"/>
</dbReference>
<dbReference type="RefSeq" id="XP_033790351.1">
    <property type="nucleotide sequence ID" value="XM_033934460.1"/>
</dbReference>
<dbReference type="GO" id="GO:0016618">
    <property type="term" value="F:hydroxypyruvate reductase [NAD(P)H] activity"/>
    <property type="evidence" value="ECO:0007669"/>
    <property type="project" value="TreeGrafter"/>
</dbReference>
<sequence>MDELPVVLVQRIGDSSGIVENHLPFLKKHFTLVTMQEFTENQQHFSEKIRAVFIWLYEPVIDQKLLQSLPNLKVIASAGAGVDHLALDMISSFGVKVTNTPLAVSNSTADLAMVLLLASAKNLQEAIRIAASPDTQLIFTNWMADDVTGATLGIIGMGRIGLKIAQRAKAFEMKILYHNRNQRKEEEERAVGATYCAKMDDLLQQSDFVILVVNLTPETYKLIGKRELQLMKPTATLINVSRGAVMDQDALVEALQKGVIKAAALDVTYPEPLPRAHPLLRMKNVIVTPHIGSATHNTRRLMMQNMTENILAVLNGHRIANEVTSK</sequence>
<dbReference type="PROSITE" id="PS00065">
    <property type="entry name" value="D_2_HYDROXYACID_DH_1"/>
    <property type="match status" value="1"/>
</dbReference>
<organism evidence="7 9">
    <name type="scientific">Geotrypetes seraphini</name>
    <name type="common">Gaboon caecilian</name>
    <name type="synonym">Caecilia seraphini</name>
    <dbReference type="NCBI Taxonomy" id="260995"/>
    <lineage>
        <taxon>Eukaryota</taxon>
        <taxon>Metazoa</taxon>
        <taxon>Chordata</taxon>
        <taxon>Craniata</taxon>
        <taxon>Vertebrata</taxon>
        <taxon>Euteleostomi</taxon>
        <taxon>Amphibia</taxon>
        <taxon>Gymnophiona</taxon>
        <taxon>Geotrypetes</taxon>
    </lineage>
</organism>
<evidence type="ECO:0000313" key="10">
    <source>
        <dbReference type="RefSeq" id="XP_033790351.1"/>
    </source>
</evidence>
<dbReference type="SUPFAM" id="SSF52283">
    <property type="entry name" value="Formate/glycerate dehydrogenase catalytic domain-like"/>
    <property type="match status" value="1"/>
</dbReference>
<dbReference type="OrthoDB" id="298012at2759"/>
<dbReference type="RefSeq" id="XP_033790353.1">
    <property type="nucleotide sequence ID" value="XM_033934462.1"/>
</dbReference>
<evidence type="ECO:0000313" key="11">
    <source>
        <dbReference type="RefSeq" id="XP_033790352.1"/>
    </source>
</evidence>
<evidence type="ECO:0000259" key="6">
    <source>
        <dbReference type="Pfam" id="PF02826"/>
    </source>
</evidence>